<protein>
    <submittedName>
        <fullName evidence="1">Uncharacterized protein</fullName>
    </submittedName>
</protein>
<dbReference type="EMBL" id="CP168151">
    <property type="protein sequence ID" value="XFD40428.1"/>
    <property type="molecule type" value="Genomic_DNA"/>
</dbReference>
<name>A0ACD5DH12_9LACO</name>
<proteinExistence type="predicted"/>
<gene>
    <name evidence="1" type="ORF">O0236_003755</name>
</gene>
<accession>A0ACD5DH12</accession>
<organism evidence="1 2">
    <name type="scientific">Lentilactobacillus terminaliae</name>
    <dbReference type="NCBI Taxonomy" id="3003483"/>
    <lineage>
        <taxon>Bacteria</taxon>
        <taxon>Bacillati</taxon>
        <taxon>Bacillota</taxon>
        <taxon>Bacilli</taxon>
        <taxon>Lactobacillales</taxon>
        <taxon>Lactobacillaceae</taxon>
        <taxon>Lentilactobacillus</taxon>
    </lineage>
</organism>
<keyword evidence="2" id="KW-1185">Reference proteome</keyword>
<evidence type="ECO:0000313" key="1">
    <source>
        <dbReference type="EMBL" id="XFD40428.1"/>
    </source>
</evidence>
<sequence>MNTDIQARMKHIIYRYLQSNIFYFSIAQYRRLVMDKVMLVVNIVPREFRRDQIA</sequence>
<evidence type="ECO:0000313" key="2">
    <source>
        <dbReference type="Proteomes" id="UP001149860"/>
    </source>
</evidence>
<reference evidence="1" key="1">
    <citation type="submission" date="2024-08" db="EMBL/GenBank/DDBJ databases">
        <title>Lentilactobacillus sp. nov., isolated from tree bark.</title>
        <authorList>
            <person name="Phuengjayaem S."/>
            <person name="Tanasupawat S."/>
        </authorList>
    </citation>
    <scope>NUCLEOTIDE SEQUENCE</scope>
    <source>
        <strain evidence="1">SPB1-3</strain>
    </source>
</reference>
<dbReference type="Proteomes" id="UP001149860">
    <property type="component" value="Chromosome"/>
</dbReference>